<protein>
    <submittedName>
        <fullName evidence="1">Uncharacterized protein</fullName>
    </submittedName>
</protein>
<keyword evidence="2" id="KW-1185">Reference proteome</keyword>
<accession>A0ACC2X2Q4</accession>
<name>A0ACC2X2Q4_9TREE</name>
<reference evidence="1" key="1">
    <citation type="submission" date="2023-04" db="EMBL/GenBank/DDBJ databases">
        <title>Draft Genome sequencing of Naganishia species isolated from polar environments using Oxford Nanopore Technology.</title>
        <authorList>
            <person name="Leo P."/>
            <person name="Venkateswaran K."/>
        </authorList>
    </citation>
    <scope>NUCLEOTIDE SEQUENCE</scope>
    <source>
        <strain evidence="1">MNA-CCFEE 5425</strain>
    </source>
</reference>
<organism evidence="1 2">
    <name type="scientific">Naganishia vaughanmartiniae</name>
    <dbReference type="NCBI Taxonomy" id="1424756"/>
    <lineage>
        <taxon>Eukaryota</taxon>
        <taxon>Fungi</taxon>
        <taxon>Dikarya</taxon>
        <taxon>Basidiomycota</taxon>
        <taxon>Agaricomycotina</taxon>
        <taxon>Tremellomycetes</taxon>
        <taxon>Filobasidiales</taxon>
        <taxon>Filobasidiaceae</taxon>
        <taxon>Naganishia</taxon>
    </lineage>
</organism>
<evidence type="ECO:0000313" key="2">
    <source>
        <dbReference type="Proteomes" id="UP001243375"/>
    </source>
</evidence>
<gene>
    <name evidence="1" type="ORF">QFC22_004464</name>
</gene>
<comment type="caution">
    <text evidence="1">The sequence shown here is derived from an EMBL/GenBank/DDBJ whole genome shotgun (WGS) entry which is preliminary data.</text>
</comment>
<proteinExistence type="predicted"/>
<dbReference type="Proteomes" id="UP001243375">
    <property type="component" value="Unassembled WGS sequence"/>
</dbReference>
<evidence type="ECO:0000313" key="1">
    <source>
        <dbReference type="EMBL" id="KAJ9117614.1"/>
    </source>
</evidence>
<dbReference type="EMBL" id="JASBWU010000012">
    <property type="protein sequence ID" value="KAJ9117614.1"/>
    <property type="molecule type" value="Genomic_DNA"/>
</dbReference>
<sequence>MMYSYSSAPNTGETVVLDCSNTWTTTDANEKWIVVGDGGGPEVAWHTMDLLGERVLVFGGDGGVTMPIQTRNDSTWLINLASSTPITSANSSTMSYGQQTTSDQPIRKIYSATSASPDHQTIYPTGGEKADGSGLGYKETWSVTISSQQIVTYKELPPLPTDLVHHQSILLSNGTLLLLGGYIPSTSSFLPMSEAYMLDTSDTQDALWRTVAFHTSSQPAARRGHTASLIAAQDGTEQILLIGGTSSSNPSASASGQGEVLEDIWILDPARGEWREISGNEQVNTGKRQEGPGKRETRDVLGKRGEVAGPGARYDHIAQVIGGQIVVFGGKFSPSLSLGHCIFSATYAAKY</sequence>